<dbReference type="Proteomes" id="UP000290289">
    <property type="component" value="Chromosome 11"/>
</dbReference>
<evidence type="ECO:0000313" key="2">
    <source>
        <dbReference type="EMBL" id="RXH84494.1"/>
    </source>
</evidence>
<name>A0A498IQK0_MALDO</name>
<proteinExistence type="predicted"/>
<evidence type="ECO:0000256" key="1">
    <source>
        <dbReference type="SAM" id="MobiDB-lite"/>
    </source>
</evidence>
<organism evidence="2 3">
    <name type="scientific">Malus domestica</name>
    <name type="common">Apple</name>
    <name type="synonym">Pyrus malus</name>
    <dbReference type="NCBI Taxonomy" id="3750"/>
    <lineage>
        <taxon>Eukaryota</taxon>
        <taxon>Viridiplantae</taxon>
        <taxon>Streptophyta</taxon>
        <taxon>Embryophyta</taxon>
        <taxon>Tracheophyta</taxon>
        <taxon>Spermatophyta</taxon>
        <taxon>Magnoliopsida</taxon>
        <taxon>eudicotyledons</taxon>
        <taxon>Gunneridae</taxon>
        <taxon>Pentapetalae</taxon>
        <taxon>rosids</taxon>
        <taxon>fabids</taxon>
        <taxon>Rosales</taxon>
        <taxon>Rosaceae</taxon>
        <taxon>Amygdaloideae</taxon>
        <taxon>Maleae</taxon>
        <taxon>Malus</taxon>
    </lineage>
</organism>
<sequence length="86" mass="9656">MAIRYGSCEDRPTTRARKSHEQNWVYSPCGASVAAWKLANEELTRGPRVLASEEIKQKQGLTTVKSLLPMEQSLQKMLCHDIDGPI</sequence>
<dbReference type="EMBL" id="RDQH01000337">
    <property type="protein sequence ID" value="RXH84494.1"/>
    <property type="molecule type" value="Genomic_DNA"/>
</dbReference>
<reference evidence="2 3" key="1">
    <citation type="submission" date="2018-10" db="EMBL/GenBank/DDBJ databases">
        <title>A high-quality apple genome assembly.</title>
        <authorList>
            <person name="Hu J."/>
        </authorList>
    </citation>
    <scope>NUCLEOTIDE SEQUENCE [LARGE SCALE GENOMIC DNA]</scope>
    <source>
        <strain evidence="3">cv. HFTH1</strain>
        <tissue evidence="2">Young leaf</tissue>
    </source>
</reference>
<evidence type="ECO:0000313" key="3">
    <source>
        <dbReference type="Proteomes" id="UP000290289"/>
    </source>
</evidence>
<gene>
    <name evidence="2" type="ORF">DVH24_032778</name>
</gene>
<accession>A0A498IQK0</accession>
<protein>
    <submittedName>
        <fullName evidence="2">Uncharacterized protein</fullName>
    </submittedName>
</protein>
<feature type="region of interest" description="Disordered" evidence="1">
    <location>
        <begin position="1"/>
        <end position="21"/>
    </location>
</feature>
<comment type="caution">
    <text evidence="2">The sequence shown here is derived from an EMBL/GenBank/DDBJ whole genome shotgun (WGS) entry which is preliminary data.</text>
</comment>
<keyword evidence="3" id="KW-1185">Reference proteome</keyword>
<dbReference type="AlphaFoldDB" id="A0A498IQK0"/>